<feature type="transmembrane region" description="Helical" evidence="1">
    <location>
        <begin position="219"/>
        <end position="237"/>
    </location>
</feature>
<protein>
    <recommendedName>
        <fullName evidence="4">DUF443 family protein</fullName>
    </recommendedName>
</protein>
<evidence type="ECO:0000313" key="3">
    <source>
        <dbReference type="Proteomes" id="UP001468345"/>
    </source>
</evidence>
<organism evidence="2 3">
    <name type="scientific">Staphylococcus casei</name>
    <dbReference type="NCBI Taxonomy" id="201828"/>
    <lineage>
        <taxon>Bacteria</taxon>
        <taxon>Bacillati</taxon>
        <taxon>Bacillota</taxon>
        <taxon>Bacilli</taxon>
        <taxon>Bacillales</taxon>
        <taxon>Staphylococcaceae</taxon>
        <taxon>Staphylococcus</taxon>
    </lineage>
</organism>
<evidence type="ECO:0000256" key="1">
    <source>
        <dbReference type="SAM" id="Phobius"/>
    </source>
</evidence>
<accession>A0ABZ2WED5</accession>
<evidence type="ECO:0000313" key="2">
    <source>
        <dbReference type="EMBL" id="WZG10427.1"/>
    </source>
</evidence>
<keyword evidence="3" id="KW-1185">Reference proteome</keyword>
<reference evidence="2 3" key="1">
    <citation type="journal article" date="2024" name="ISME J.">
        <title>Staphylococcus epidermidis bacteriocin A37 kills natural competitors with a unique mechanism of action.</title>
        <authorList>
            <person name="Puls J.S."/>
            <person name="Winnerling B."/>
            <person name="Power J.J."/>
            <person name="Kruger A.M."/>
            <person name="Brajtenbach D."/>
            <person name="Johnson M."/>
            <person name="Bilici K."/>
            <person name="Camus L."/>
            <person name="Fliesswasser T."/>
            <person name="Schneider T."/>
            <person name="Sahl H.G."/>
            <person name="Ghosal D."/>
            <person name="Kubitscheck U."/>
            <person name="Heilbronner S."/>
            <person name="Grein F."/>
        </authorList>
    </citation>
    <scope>NUCLEOTIDE SEQUENCE [LARGE SCALE GENOMIC DNA]</scope>
    <source>
        <strain evidence="2 3">SCK7</strain>
    </source>
</reference>
<evidence type="ECO:0008006" key="4">
    <source>
        <dbReference type="Google" id="ProtNLM"/>
    </source>
</evidence>
<dbReference type="RefSeq" id="WP_341636585.1">
    <property type="nucleotide sequence ID" value="NZ_CP133006.1"/>
</dbReference>
<gene>
    <name evidence="2" type="ORF">SHJJP9002_002445</name>
</gene>
<feature type="transmembrane region" description="Helical" evidence="1">
    <location>
        <begin position="186"/>
        <end position="213"/>
    </location>
</feature>
<feature type="transmembrane region" description="Helical" evidence="1">
    <location>
        <begin position="57"/>
        <end position="81"/>
    </location>
</feature>
<dbReference type="Proteomes" id="UP001468345">
    <property type="component" value="Chromosome"/>
</dbReference>
<keyword evidence="1" id="KW-0472">Membrane</keyword>
<sequence>MDEQSIQHFSESLSGLISYINWGSMLSFIATLIVTIKKLSPIDSSVDIKIIKNVKPMLFPITLVILTTTISVVLNSLAVSFFNEFSLKPYPYLYVNLGVFIIWFAIYFLLGFQSKLKTSLISYDMTEYQKHLYANNKQRRKSELKVFSRVSNRKLFSSFKFNFYRKMIEKSYPKTKKYSSLKITIFYRYTILIFVFLGSLVNGFLIFILSLAGKDPMTILIYSFIILILSIQFYYTYNYSITMKNYDHLKHYREENDEDDKEG</sequence>
<proteinExistence type="predicted"/>
<feature type="transmembrane region" description="Helical" evidence="1">
    <location>
        <begin position="16"/>
        <end position="36"/>
    </location>
</feature>
<feature type="transmembrane region" description="Helical" evidence="1">
    <location>
        <begin position="93"/>
        <end position="112"/>
    </location>
</feature>
<keyword evidence="1" id="KW-1133">Transmembrane helix</keyword>
<dbReference type="EMBL" id="CP133006">
    <property type="protein sequence ID" value="WZG10427.1"/>
    <property type="molecule type" value="Genomic_DNA"/>
</dbReference>
<keyword evidence="1" id="KW-0812">Transmembrane</keyword>
<name>A0ABZ2WED5_9STAP</name>